<sequence length="165" mass="17858">MRSRCGFWVCKPGSGPAICKLPLSPAHKSDEKGKSDNANDRPVGQADGSPSRMKALCLPSLDNCDGSKEQGQEQGRHITSHPPPQASMSAEKGKTFSFNGLLRVLPIDYTECELHSDIEGSIGEDEGEGEWFEGVDCFWVGDVDASAKSTSSLKGDCERERHSDE</sequence>
<organism>
    <name type="scientific">Serpula lacrymans var. lacrymans (strain S7.9)</name>
    <name type="common">Dry rot fungus</name>
    <dbReference type="NCBI Taxonomy" id="578457"/>
    <lineage>
        <taxon>Eukaryota</taxon>
        <taxon>Fungi</taxon>
        <taxon>Dikarya</taxon>
        <taxon>Basidiomycota</taxon>
        <taxon>Agaricomycotina</taxon>
        <taxon>Agaricomycetes</taxon>
        <taxon>Agaricomycetidae</taxon>
        <taxon>Boletales</taxon>
        <taxon>Coniophorineae</taxon>
        <taxon>Serpulaceae</taxon>
        <taxon>Serpula</taxon>
    </lineage>
</organism>
<gene>
    <name evidence="2" type="ORF">SERLADRAFT_462913</name>
</gene>
<accession>F8NQT4</accession>
<proteinExistence type="predicted"/>
<evidence type="ECO:0000313" key="2">
    <source>
        <dbReference type="EMBL" id="EGO26160.1"/>
    </source>
</evidence>
<dbReference type="GeneID" id="18818454"/>
<feature type="compositionally biased region" description="Basic and acidic residues" evidence="1">
    <location>
        <begin position="65"/>
        <end position="76"/>
    </location>
</feature>
<dbReference type="Proteomes" id="UP000008064">
    <property type="component" value="Unassembled WGS sequence"/>
</dbReference>
<dbReference type="EMBL" id="GL945432">
    <property type="protein sequence ID" value="EGO26160.1"/>
    <property type="molecule type" value="Genomic_DNA"/>
</dbReference>
<dbReference type="AlphaFoldDB" id="F8NQT4"/>
<dbReference type="KEGG" id="sla:SERLADRAFT_462913"/>
<feature type="compositionally biased region" description="Basic and acidic residues" evidence="1">
    <location>
        <begin position="27"/>
        <end position="39"/>
    </location>
</feature>
<dbReference type="RefSeq" id="XP_007316333.1">
    <property type="nucleotide sequence ID" value="XM_007316271.1"/>
</dbReference>
<reference evidence="2" key="1">
    <citation type="submission" date="2011-04" db="EMBL/GenBank/DDBJ databases">
        <title>Evolution of plant cell wall degrading machinery underlies the functional diversity of forest fungi.</title>
        <authorList>
            <consortium name="US DOE Joint Genome Institute (JGI-PGF)"/>
            <person name="Eastwood D.C."/>
            <person name="Floudas D."/>
            <person name="Binder M."/>
            <person name="Majcherczyk A."/>
            <person name="Schneider P."/>
            <person name="Aerts A."/>
            <person name="Asiegbu F.O."/>
            <person name="Baker S.E."/>
            <person name="Barry K."/>
            <person name="Bendiksby M."/>
            <person name="Blumentritt M."/>
            <person name="Coutinho P.M."/>
            <person name="Cullen D."/>
            <person name="Cullen D."/>
            <person name="Gathman A."/>
            <person name="Goodell B."/>
            <person name="Henrissat B."/>
            <person name="Ihrmark K."/>
            <person name="Kauserud H."/>
            <person name="Kohler A."/>
            <person name="LaButti K."/>
            <person name="Lapidus A."/>
            <person name="Lavin J.L."/>
            <person name="Lee Y.-H."/>
            <person name="Lindquist E."/>
            <person name="Lilly W."/>
            <person name="Lucas S."/>
            <person name="Morin E."/>
            <person name="Murat C."/>
            <person name="Oguiza J.A."/>
            <person name="Park J."/>
            <person name="Pisabarro A.G."/>
            <person name="Riley R."/>
            <person name="Rosling A."/>
            <person name="Salamov A."/>
            <person name="Schmidt O."/>
            <person name="Schmutz J."/>
            <person name="Skrede I."/>
            <person name="Stenlid J."/>
            <person name="Wiebenga A."/>
            <person name="Xie X."/>
            <person name="Kues U."/>
            <person name="Hibbett D.S."/>
            <person name="Hoffmeister D."/>
            <person name="Hogberg N."/>
            <person name="Martin F."/>
            <person name="Grigoriev I.V."/>
            <person name="Watkinson S.C."/>
        </authorList>
    </citation>
    <scope>NUCLEOTIDE SEQUENCE</scope>
    <source>
        <strain evidence="2">S7.9</strain>
    </source>
</reference>
<feature type="non-terminal residue" evidence="2">
    <location>
        <position position="165"/>
    </location>
</feature>
<protein>
    <submittedName>
        <fullName evidence="2">Uncharacterized protein</fullName>
    </submittedName>
</protein>
<evidence type="ECO:0000256" key="1">
    <source>
        <dbReference type="SAM" id="MobiDB-lite"/>
    </source>
</evidence>
<name>F8NQT4_SERL9</name>
<dbReference type="HOGENOM" id="CLU_1614873_0_0_1"/>
<feature type="region of interest" description="Disordered" evidence="1">
    <location>
        <begin position="11"/>
        <end position="93"/>
    </location>
</feature>